<dbReference type="PIRSF" id="PIRSF500176">
    <property type="entry name" value="L_ASNase"/>
    <property type="match status" value="1"/>
</dbReference>
<dbReference type="InterPro" id="IPR006033">
    <property type="entry name" value="AsnA_fam"/>
</dbReference>
<dbReference type="Pfam" id="PF17763">
    <property type="entry name" value="Asparaginase_C"/>
    <property type="match status" value="1"/>
</dbReference>
<accession>A0A1M5RZC1</accession>
<dbReference type="PANTHER" id="PTHR11707:SF28">
    <property type="entry name" value="60 KDA LYSOPHOSPHOLIPASE"/>
    <property type="match status" value="1"/>
</dbReference>
<organism evidence="11 12">
    <name type="scientific">Anaerosphaera aminiphila DSM 21120</name>
    <dbReference type="NCBI Taxonomy" id="1120995"/>
    <lineage>
        <taxon>Bacteria</taxon>
        <taxon>Bacillati</taxon>
        <taxon>Bacillota</taxon>
        <taxon>Tissierellia</taxon>
        <taxon>Tissierellales</taxon>
        <taxon>Peptoniphilaceae</taxon>
        <taxon>Anaerosphaera</taxon>
    </lineage>
</organism>
<dbReference type="Gene3D" id="3.40.50.1170">
    <property type="entry name" value="L-asparaginase, N-terminal domain"/>
    <property type="match status" value="1"/>
</dbReference>
<feature type="domain" description="Asparaginase/glutaminase C-terminal" evidence="10">
    <location>
        <begin position="204"/>
        <end position="321"/>
    </location>
</feature>
<comment type="catalytic activity">
    <reaction evidence="4">
        <text>L-asparagine + H2O = L-aspartate + NH4(+)</text>
        <dbReference type="Rhea" id="RHEA:21016"/>
        <dbReference type="ChEBI" id="CHEBI:15377"/>
        <dbReference type="ChEBI" id="CHEBI:28938"/>
        <dbReference type="ChEBI" id="CHEBI:29991"/>
        <dbReference type="ChEBI" id="CHEBI:58048"/>
        <dbReference type="EC" id="3.5.1.1"/>
    </reaction>
</comment>
<dbReference type="InterPro" id="IPR041725">
    <property type="entry name" value="L-asparaginase_I"/>
</dbReference>
<evidence type="ECO:0000256" key="3">
    <source>
        <dbReference type="ARBA" id="ARBA00022801"/>
    </source>
</evidence>
<dbReference type="InterPro" id="IPR027474">
    <property type="entry name" value="L-asparaginase_N"/>
</dbReference>
<evidence type="ECO:0000256" key="7">
    <source>
        <dbReference type="PROSITE-ProRule" id="PRU10099"/>
    </source>
</evidence>
<reference evidence="12" key="1">
    <citation type="submission" date="2016-11" db="EMBL/GenBank/DDBJ databases">
        <authorList>
            <person name="Varghese N."/>
            <person name="Submissions S."/>
        </authorList>
    </citation>
    <scope>NUCLEOTIDE SEQUENCE [LARGE SCALE GENOMIC DNA]</scope>
    <source>
        <strain evidence="12">DSM 21120</strain>
    </source>
</reference>
<dbReference type="NCBIfam" id="TIGR00519">
    <property type="entry name" value="asnASE_I"/>
    <property type="match status" value="1"/>
</dbReference>
<dbReference type="PROSITE" id="PS00144">
    <property type="entry name" value="ASN_GLN_ASE_1"/>
    <property type="match status" value="1"/>
</dbReference>
<proteinExistence type="inferred from homology"/>
<evidence type="ECO:0000259" key="10">
    <source>
        <dbReference type="Pfam" id="PF17763"/>
    </source>
</evidence>
<protein>
    <recommendedName>
        <fullName evidence="2">asparaginase</fullName>
        <ecNumber evidence="2">3.5.1.1</ecNumber>
    </recommendedName>
</protein>
<dbReference type="PANTHER" id="PTHR11707">
    <property type="entry name" value="L-ASPARAGINASE"/>
    <property type="match status" value="1"/>
</dbReference>
<sequence>MKRLLLIATGGTIASEETEFGLSPKTSPREILNHIPQAKDLADIDVVQVLNIDSTNIEPEHWTMFSKVIEENYEDYDGFVITHGTDTLAYTAAALSYLIQNSDKPIILTGSQKPITDPITDGKKNLLDSIRYALQEGVRGVFIVFDGKAIIGTRAKKLKSKSYSAFDSINYPVAAFIDGERILRYVGESTSTEKVKFYHNLNPKVFLLKLIPGMEPDIFDYISDNYDATVIESYGVGGLPFNHRRNFKEALKKITDKGKIIVIATQVMLEGSDAATYEVGYDIINNYNVLQAYDMTIESAVTKLMWILGVTEEFEEVKKLFYKNINNDIIV</sequence>
<dbReference type="PIRSF" id="PIRSF001220">
    <property type="entry name" value="L-ASNase_gatD"/>
    <property type="match status" value="1"/>
</dbReference>
<feature type="active site" evidence="8">
    <location>
        <position position="85"/>
    </location>
</feature>
<dbReference type="SFLD" id="SFLDS00057">
    <property type="entry name" value="Glutaminase/Asparaginase"/>
    <property type="match status" value="1"/>
</dbReference>
<dbReference type="InterPro" id="IPR027475">
    <property type="entry name" value="Asparaginase/glutaminase_AS2"/>
</dbReference>
<dbReference type="SMART" id="SM00870">
    <property type="entry name" value="Asparaginase"/>
    <property type="match status" value="1"/>
</dbReference>
<dbReference type="PROSITE" id="PS00917">
    <property type="entry name" value="ASN_GLN_ASE_2"/>
    <property type="match status" value="1"/>
</dbReference>
<feature type="binding site" evidence="6">
    <location>
        <position position="54"/>
    </location>
    <ligand>
        <name>substrate</name>
    </ligand>
</feature>
<evidence type="ECO:0000313" key="11">
    <source>
        <dbReference type="EMBL" id="SHH31586.1"/>
    </source>
</evidence>
<dbReference type="Pfam" id="PF00710">
    <property type="entry name" value="Asparaginase"/>
    <property type="match status" value="1"/>
</dbReference>
<evidence type="ECO:0000259" key="9">
    <source>
        <dbReference type="Pfam" id="PF00710"/>
    </source>
</evidence>
<keyword evidence="3" id="KW-0378">Hydrolase</keyword>
<feature type="active site" evidence="7">
    <location>
        <position position="12"/>
    </location>
</feature>
<evidence type="ECO:0000256" key="8">
    <source>
        <dbReference type="PROSITE-ProRule" id="PRU10100"/>
    </source>
</evidence>
<evidence type="ECO:0000256" key="1">
    <source>
        <dbReference type="ARBA" id="ARBA00010518"/>
    </source>
</evidence>
<name>A0A1M5RZC1_9FIRM</name>
<dbReference type="FunFam" id="3.40.50.1170:FF:000001">
    <property type="entry name" value="L-asparaginase 2"/>
    <property type="match status" value="1"/>
</dbReference>
<feature type="active site" description="O-isoaspartyl threonine intermediate" evidence="5">
    <location>
        <position position="12"/>
    </location>
</feature>
<dbReference type="InterPro" id="IPR006034">
    <property type="entry name" value="Asparaginase/glutaminase-like"/>
</dbReference>
<keyword evidence="12" id="KW-1185">Reference proteome</keyword>
<dbReference type="GO" id="GO:0004067">
    <property type="term" value="F:asparaginase activity"/>
    <property type="evidence" value="ECO:0007669"/>
    <property type="project" value="UniProtKB-UniRule"/>
</dbReference>
<dbReference type="Gene3D" id="3.40.50.40">
    <property type="match status" value="1"/>
</dbReference>
<dbReference type="Proteomes" id="UP000184032">
    <property type="component" value="Unassembled WGS sequence"/>
</dbReference>
<dbReference type="PRINTS" id="PR00139">
    <property type="entry name" value="ASNGLNASE"/>
</dbReference>
<dbReference type="InterPro" id="IPR027473">
    <property type="entry name" value="L-asparaginase_C"/>
</dbReference>
<feature type="binding site" evidence="6">
    <location>
        <begin position="85"/>
        <end position="86"/>
    </location>
    <ligand>
        <name>substrate</name>
    </ligand>
</feature>
<dbReference type="SUPFAM" id="SSF53774">
    <property type="entry name" value="Glutaminase/Asparaginase"/>
    <property type="match status" value="1"/>
</dbReference>
<gene>
    <name evidence="11" type="ORF">SAMN02745245_01058</name>
</gene>
<evidence type="ECO:0000256" key="6">
    <source>
        <dbReference type="PIRSR" id="PIRSR001220-2"/>
    </source>
</evidence>
<evidence type="ECO:0000256" key="5">
    <source>
        <dbReference type="PIRSR" id="PIRSR001220-1"/>
    </source>
</evidence>
<dbReference type="STRING" id="1120995.SAMN02745245_01058"/>
<feature type="domain" description="L-asparaginase N-terminal" evidence="9">
    <location>
        <begin position="3"/>
        <end position="182"/>
    </location>
</feature>
<comment type="similarity">
    <text evidence="1">Belongs to the asparaginase 1 family.</text>
</comment>
<dbReference type="PROSITE" id="PS51732">
    <property type="entry name" value="ASN_GLN_ASE_3"/>
    <property type="match status" value="1"/>
</dbReference>
<dbReference type="AlphaFoldDB" id="A0A1M5RZC1"/>
<dbReference type="RefSeq" id="WP_200779480.1">
    <property type="nucleotide sequence ID" value="NZ_FQXI01000006.1"/>
</dbReference>
<evidence type="ECO:0000256" key="4">
    <source>
        <dbReference type="ARBA" id="ARBA00049366"/>
    </source>
</evidence>
<dbReference type="EC" id="3.5.1.1" evidence="2"/>
<evidence type="ECO:0000313" key="12">
    <source>
        <dbReference type="Proteomes" id="UP000184032"/>
    </source>
</evidence>
<dbReference type="GO" id="GO:0006520">
    <property type="term" value="P:amino acid metabolic process"/>
    <property type="evidence" value="ECO:0007669"/>
    <property type="project" value="InterPro"/>
</dbReference>
<dbReference type="InterPro" id="IPR036152">
    <property type="entry name" value="Asp/glu_Ase-like_sf"/>
</dbReference>
<dbReference type="CDD" id="cd08963">
    <property type="entry name" value="L-asparaginase_I"/>
    <property type="match status" value="1"/>
</dbReference>
<dbReference type="InterPro" id="IPR037152">
    <property type="entry name" value="L-asparaginase_N_sf"/>
</dbReference>
<dbReference type="InterPro" id="IPR020827">
    <property type="entry name" value="Asparaginase/glutaminase_AS1"/>
</dbReference>
<evidence type="ECO:0000256" key="2">
    <source>
        <dbReference type="ARBA" id="ARBA00012920"/>
    </source>
</evidence>
<dbReference type="InterPro" id="IPR040919">
    <property type="entry name" value="Asparaginase_C"/>
</dbReference>
<dbReference type="EMBL" id="FQXI01000006">
    <property type="protein sequence ID" value="SHH31586.1"/>
    <property type="molecule type" value="Genomic_DNA"/>
</dbReference>